<dbReference type="PROSITE" id="PS51063">
    <property type="entry name" value="HTH_CRP_2"/>
    <property type="match status" value="1"/>
</dbReference>
<dbReference type="PROSITE" id="PS50042">
    <property type="entry name" value="CNMP_BINDING_3"/>
    <property type="match status" value="1"/>
</dbReference>
<dbReference type="PANTHER" id="PTHR24567:SF74">
    <property type="entry name" value="HTH-TYPE TRANSCRIPTIONAL REGULATOR ARCR"/>
    <property type="match status" value="1"/>
</dbReference>
<keyword evidence="1" id="KW-0805">Transcription regulation</keyword>
<dbReference type="InterPro" id="IPR036390">
    <property type="entry name" value="WH_DNA-bd_sf"/>
</dbReference>
<dbReference type="SUPFAM" id="SSF51206">
    <property type="entry name" value="cAMP-binding domain-like"/>
    <property type="match status" value="1"/>
</dbReference>
<evidence type="ECO:0000313" key="6">
    <source>
        <dbReference type="EMBL" id="AQW20858.1"/>
    </source>
</evidence>
<dbReference type="InterPro" id="IPR012318">
    <property type="entry name" value="HTH_CRP"/>
</dbReference>
<dbReference type="InterPro" id="IPR018490">
    <property type="entry name" value="cNMP-bd_dom_sf"/>
</dbReference>
<evidence type="ECO:0000259" key="4">
    <source>
        <dbReference type="PROSITE" id="PS50042"/>
    </source>
</evidence>
<gene>
    <name evidence="6" type="ORF">PL11_002485</name>
</gene>
<dbReference type="Proteomes" id="UP000030361">
    <property type="component" value="Chromosome"/>
</dbReference>
<keyword evidence="7" id="KW-1185">Reference proteome</keyword>
<evidence type="ECO:0000313" key="7">
    <source>
        <dbReference type="Proteomes" id="UP000030361"/>
    </source>
</evidence>
<dbReference type="AlphaFoldDB" id="A0A1S6QGX1"/>
<name>A0A1S6QGX1_9LACO</name>
<dbReference type="eggNOG" id="COG0664">
    <property type="taxonomic scope" value="Bacteria"/>
</dbReference>
<evidence type="ECO:0000256" key="2">
    <source>
        <dbReference type="ARBA" id="ARBA00023125"/>
    </source>
</evidence>
<dbReference type="InterPro" id="IPR036388">
    <property type="entry name" value="WH-like_DNA-bd_sf"/>
</dbReference>
<dbReference type="Pfam" id="PF00027">
    <property type="entry name" value="cNMP_binding"/>
    <property type="match status" value="1"/>
</dbReference>
<keyword evidence="2" id="KW-0238">DNA-binding</keyword>
<accession>A0A1S6QGX1</accession>
<dbReference type="SUPFAM" id="SSF46785">
    <property type="entry name" value="Winged helix' DNA-binding domain"/>
    <property type="match status" value="1"/>
</dbReference>
<dbReference type="KEGG" id="lcu:PL11_002485"/>
<feature type="domain" description="Cyclic nucleotide-binding" evidence="4">
    <location>
        <begin position="19"/>
        <end position="139"/>
    </location>
</feature>
<feature type="domain" description="HTH crp-type" evidence="5">
    <location>
        <begin position="153"/>
        <end position="228"/>
    </location>
</feature>
<dbReference type="GO" id="GO:0003700">
    <property type="term" value="F:DNA-binding transcription factor activity"/>
    <property type="evidence" value="ECO:0007669"/>
    <property type="project" value="TreeGrafter"/>
</dbReference>
<proteinExistence type="predicted"/>
<dbReference type="Gene3D" id="1.10.10.10">
    <property type="entry name" value="Winged helix-like DNA-binding domain superfamily/Winged helix DNA-binding domain"/>
    <property type="match status" value="1"/>
</dbReference>
<dbReference type="PANTHER" id="PTHR24567">
    <property type="entry name" value="CRP FAMILY TRANSCRIPTIONAL REGULATORY PROTEIN"/>
    <property type="match status" value="1"/>
</dbReference>
<dbReference type="InterPro" id="IPR000595">
    <property type="entry name" value="cNMP-bd_dom"/>
</dbReference>
<dbReference type="GO" id="GO:0003677">
    <property type="term" value="F:DNA binding"/>
    <property type="evidence" value="ECO:0007669"/>
    <property type="project" value="UniProtKB-KW"/>
</dbReference>
<dbReference type="CDD" id="cd00038">
    <property type="entry name" value="CAP_ED"/>
    <property type="match status" value="1"/>
</dbReference>
<dbReference type="Gene3D" id="2.60.120.10">
    <property type="entry name" value="Jelly Rolls"/>
    <property type="match status" value="1"/>
</dbReference>
<evidence type="ECO:0000259" key="5">
    <source>
        <dbReference type="PROSITE" id="PS51063"/>
    </source>
</evidence>
<dbReference type="SMART" id="SM00100">
    <property type="entry name" value="cNMP"/>
    <property type="match status" value="1"/>
</dbReference>
<organism evidence="6 7">
    <name type="scientific">Lentilactobacillus curieae</name>
    <dbReference type="NCBI Taxonomy" id="1138822"/>
    <lineage>
        <taxon>Bacteria</taxon>
        <taxon>Bacillati</taxon>
        <taxon>Bacillota</taxon>
        <taxon>Bacilli</taxon>
        <taxon>Lactobacillales</taxon>
        <taxon>Lactobacillaceae</taxon>
        <taxon>Lentilactobacillus</taxon>
    </lineage>
</organism>
<dbReference type="OrthoDB" id="9810708at2"/>
<protein>
    <submittedName>
        <fullName evidence="6">Crp/Fnr family transcriptional regulator</fullName>
    </submittedName>
</protein>
<dbReference type="EMBL" id="CP018906">
    <property type="protein sequence ID" value="AQW20858.1"/>
    <property type="molecule type" value="Genomic_DNA"/>
</dbReference>
<dbReference type="InterPro" id="IPR014710">
    <property type="entry name" value="RmlC-like_jellyroll"/>
</dbReference>
<dbReference type="InterPro" id="IPR050397">
    <property type="entry name" value="Env_Response_Regulators"/>
</dbReference>
<sequence>MIDKNDYTECLLKIKHHPEFAGMSERDMDELVNAITIKEYHRGQVLYDQGDPRNNFYLIISGIVKSLHYDENGDEKLYFYIKEGKTFPFIGLFSGENYSYSAETMSEVKLAIMPMQLFEKLLKKNPDMMVSVIKEMGRIINTTEIQLRKMVTTSAKKRVESAVEFLGEQIGEKQPDGTILIPYPTTLIELSKISGTTRETTSQMVSELVKDQKILYGKKYFRILTDNK</sequence>
<dbReference type="GO" id="GO:0005829">
    <property type="term" value="C:cytosol"/>
    <property type="evidence" value="ECO:0007669"/>
    <property type="project" value="TreeGrafter"/>
</dbReference>
<evidence type="ECO:0000256" key="3">
    <source>
        <dbReference type="ARBA" id="ARBA00023163"/>
    </source>
</evidence>
<reference evidence="6 7" key="1">
    <citation type="journal article" date="2015" name="Genome Announc.">
        <title>Genome Sequence of Lactobacillus curieae CCTCC M 2011381T, a Novel Producer of Gamma-aminobutyric Acid.</title>
        <authorList>
            <person name="Wang Y."/>
            <person name="Wang Y."/>
            <person name="Lang C."/>
            <person name="Wei D."/>
            <person name="Xu P."/>
            <person name="Xie J."/>
        </authorList>
    </citation>
    <scope>NUCLEOTIDE SEQUENCE [LARGE SCALE GENOMIC DNA]</scope>
    <source>
        <strain evidence="6 7">CCTCC M 2011381</strain>
    </source>
</reference>
<dbReference type="RefSeq" id="WP_035166117.1">
    <property type="nucleotide sequence ID" value="NZ_CP018906.1"/>
</dbReference>
<evidence type="ECO:0000256" key="1">
    <source>
        <dbReference type="ARBA" id="ARBA00023015"/>
    </source>
</evidence>
<keyword evidence="3" id="KW-0804">Transcription</keyword>